<dbReference type="PANTHER" id="PTHR30627">
    <property type="entry name" value="PEPTIDOGLYCAN D,D-TRANSPEPTIDASE"/>
    <property type="match status" value="1"/>
</dbReference>
<proteinExistence type="inferred from homology"/>
<dbReference type="EMBL" id="CP045121">
    <property type="protein sequence ID" value="QIN79183.1"/>
    <property type="molecule type" value="Genomic_DNA"/>
</dbReference>
<keyword evidence="10" id="KW-0573">Peptidoglycan synthesis</keyword>
<evidence type="ECO:0000256" key="13">
    <source>
        <dbReference type="ARBA" id="ARBA00023316"/>
    </source>
</evidence>
<dbReference type="InterPro" id="IPR012338">
    <property type="entry name" value="Beta-lactam/transpept-like"/>
</dbReference>
<evidence type="ECO:0000256" key="15">
    <source>
        <dbReference type="SAM" id="Phobius"/>
    </source>
</evidence>
<dbReference type="Gene3D" id="3.40.710.10">
    <property type="entry name" value="DD-peptidase/beta-lactamase superfamily"/>
    <property type="match status" value="1"/>
</dbReference>
<evidence type="ECO:0000259" key="17">
    <source>
        <dbReference type="Pfam" id="PF03717"/>
    </source>
</evidence>
<comment type="subcellular location">
    <subcellularLocation>
        <location evidence="2">Cell membrane</location>
    </subcellularLocation>
    <subcellularLocation>
        <location evidence="1">Membrane</location>
        <topology evidence="1">Single-pass membrane protein</topology>
    </subcellularLocation>
</comment>
<dbReference type="GO" id="GO:0008658">
    <property type="term" value="F:penicillin binding"/>
    <property type="evidence" value="ECO:0007669"/>
    <property type="project" value="InterPro"/>
</dbReference>
<name>A0A6G8PYA4_9ACTN</name>
<dbReference type="EC" id="3.4.16.4" evidence="18"/>
<dbReference type="PANTHER" id="PTHR30627:SF2">
    <property type="entry name" value="PEPTIDOGLYCAN D,D-TRANSPEPTIDASE MRDA"/>
    <property type="match status" value="1"/>
</dbReference>
<dbReference type="Proteomes" id="UP000502706">
    <property type="component" value="Chromosome"/>
</dbReference>
<sequence>MLRTRPPVDVGRVKRPGKKGPSRKKEPEPSITKAKMQVRVVALAMAVAAVFLTLGFRLWYLQVITGQEHTSYAQNTHTREVKIPAQRGVIYDRDGKVLANNVPGLNVTIVPNAIPREKVEELAGILESDTEAVLAQYDAALESGNQYSPMLVKENASREDVMYVSERTEEFKGLVVNDDYVRNYPENSLASHVLGYTGAVTPEELAAGGLYDGLEQDAVVGKGGAELAYEEILRGTPGRKEYNVDALGREVEVRRADGSRFDGREEEIPERGEPARITDPVPGKDLALTIDAELQQTAEDELDAAIARAQENGYEGSGGAIVAMNPENGEILAMVSRPTFDPQLFVGGITGAEEVEQFDYLNSEYANAPFANRAIAGAYPAASTFKVFTGMAGLVYGIIDATTTVTDTGECWRPRGSVGGCWQSWRENSPKYDVLGPHGTQNYAEALGDSNNKFFYQVADWIWNATDDENWLPKFYERFGFGSPTGTDLPGEASGRVPTRQWQEEAGGTPDDKLWTVGRWVNLSIGQGDLLVTPAQLIRGYAAIHNGGTLVTPHIGREVRDQNGEVVQEISPEPAGKLEGVDPAFLENTIEGMRKVTAEKGTAENSFKGSRLPIVGKTGTGEMTGGKFVNWFAGWAENQERPLVVVTMIEGGGAFEQGSEVTSAPAARHVIEAYYDVEQASEDPYRTASGPAPEGRPDSEASVDASPSGPGLAESVAPTSSVGGPNAIAAPTPGYAPPVYSEPVYTPPADPAVYPPVSSY</sequence>
<evidence type="ECO:0000259" key="16">
    <source>
        <dbReference type="Pfam" id="PF00905"/>
    </source>
</evidence>
<keyword evidence="4" id="KW-1003">Cell membrane</keyword>
<feature type="compositionally biased region" description="Pro residues" evidence="14">
    <location>
        <begin position="745"/>
        <end position="754"/>
    </location>
</feature>
<dbReference type="RefSeq" id="WP_166396843.1">
    <property type="nucleotide sequence ID" value="NZ_CP045121.1"/>
</dbReference>
<evidence type="ECO:0000256" key="9">
    <source>
        <dbReference type="ARBA" id="ARBA00022960"/>
    </source>
</evidence>
<reference evidence="18 19" key="1">
    <citation type="submission" date="2019-10" db="EMBL/GenBank/DDBJ databases">
        <title>Rubrobacter sp nov SCSIO 52915 isolated from a deep-sea sediment in the South China Sea.</title>
        <authorList>
            <person name="Chen R.W."/>
        </authorList>
    </citation>
    <scope>NUCLEOTIDE SEQUENCE [LARGE SCALE GENOMIC DNA]</scope>
    <source>
        <strain evidence="18 19">SCSIO 52915</strain>
    </source>
</reference>
<dbReference type="InterPro" id="IPR036138">
    <property type="entry name" value="PBP_dimer_sf"/>
</dbReference>
<evidence type="ECO:0000256" key="12">
    <source>
        <dbReference type="ARBA" id="ARBA00023136"/>
    </source>
</evidence>
<feature type="compositionally biased region" description="Basic residues" evidence="14">
    <location>
        <begin position="13"/>
        <end position="22"/>
    </location>
</feature>
<evidence type="ECO:0000313" key="18">
    <source>
        <dbReference type="EMBL" id="QIN79183.1"/>
    </source>
</evidence>
<dbReference type="SUPFAM" id="SSF56601">
    <property type="entry name" value="beta-lactamase/transpeptidase-like"/>
    <property type="match status" value="1"/>
</dbReference>
<evidence type="ECO:0000256" key="3">
    <source>
        <dbReference type="ARBA" id="ARBA00007171"/>
    </source>
</evidence>
<keyword evidence="12 15" id="KW-0472">Membrane</keyword>
<evidence type="ECO:0000256" key="14">
    <source>
        <dbReference type="SAM" id="MobiDB-lite"/>
    </source>
</evidence>
<evidence type="ECO:0000256" key="4">
    <source>
        <dbReference type="ARBA" id="ARBA00022475"/>
    </source>
</evidence>
<protein>
    <submittedName>
        <fullName evidence="18">Penicillin-binding protein 2</fullName>
        <ecNumber evidence="18">3.4.16.4</ecNumber>
    </submittedName>
</protein>
<dbReference type="GO" id="GO:0009002">
    <property type="term" value="F:serine-type D-Ala-D-Ala carboxypeptidase activity"/>
    <property type="evidence" value="ECO:0007669"/>
    <property type="project" value="UniProtKB-EC"/>
</dbReference>
<dbReference type="SUPFAM" id="SSF56519">
    <property type="entry name" value="Penicillin binding protein dimerisation domain"/>
    <property type="match status" value="1"/>
</dbReference>
<feature type="domain" description="Penicillin-binding protein dimerisation" evidence="17">
    <location>
        <begin position="82"/>
        <end position="253"/>
    </location>
</feature>
<organism evidence="18 19">
    <name type="scientific">Rubrobacter marinus</name>
    <dbReference type="NCBI Taxonomy" id="2653852"/>
    <lineage>
        <taxon>Bacteria</taxon>
        <taxon>Bacillati</taxon>
        <taxon>Actinomycetota</taxon>
        <taxon>Rubrobacteria</taxon>
        <taxon>Rubrobacterales</taxon>
        <taxon>Rubrobacteraceae</taxon>
        <taxon>Rubrobacter</taxon>
    </lineage>
</organism>
<dbReference type="GO" id="GO:0008360">
    <property type="term" value="P:regulation of cell shape"/>
    <property type="evidence" value="ECO:0007669"/>
    <property type="project" value="UniProtKB-KW"/>
</dbReference>
<accession>A0A6G8PYA4</accession>
<keyword evidence="19" id="KW-1185">Reference proteome</keyword>
<evidence type="ECO:0000256" key="10">
    <source>
        <dbReference type="ARBA" id="ARBA00022984"/>
    </source>
</evidence>
<keyword evidence="9" id="KW-0133">Cell shape</keyword>
<dbReference type="KEGG" id="rmar:GBA65_12370"/>
<feature type="transmembrane region" description="Helical" evidence="15">
    <location>
        <begin position="40"/>
        <end position="60"/>
    </location>
</feature>
<feature type="domain" description="Penicillin-binding protein transpeptidase" evidence="16">
    <location>
        <begin position="319"/>
        <end position="671"/>
    </location>
</feature>
<dbReference type="GO" id="GO:0071555">
    <property type="term" value="P:cell wall organization"/>
    <property type="evidence" value="ECO:0007669"/>
    <property type="project" value="UniProtKB-KW"/>
</dbReference>
<dbReference type="InterPro" id="IPR050515">
    <property type="entry name" value="Beta-lactam/transpept"/>
</dbReference>
<gene>
    <name evidence="18" type="primary">mrdA</name>
    <name evidence="18" type="ORF">GBA65_12370</name>
</gene>
<dbReference type="GO" id="GO:0006508">
    <property type="term" value="P:proteolysis"/>
    <property type="evidence" value="ECO:0007669"/>
    <property type="project" value="UniProtKB-KW"/>
</dbReference>
<dbReference type="InterPro" id="IPR017790">
    <property type="entry name" value="Penicillin-binding_protein_2"/>
</dbReference>
<evidence type="ECO:0000256" key="6">
    <source>
        <dbReference type="ARBA" id="ARBA00022670"/>
    </source>
</evidence>
<dbReference type="Pfam" id="PF03717">
    <property type="entry name" value="PBP_dimer"/>
    <property type="match status" value="1"/>
</dbReference>
<comment type="similarity">
    <text evidence="3">Belongs to the transpeptidase family.</text>
</comment>
<evidence type="ECO:0000256" key="5">
    <source>
        <dbReference type="ARBA" id="ARBA00022519"/>
    </source>
</evidence>
<dbReference type="GO" id="GO:0005886">
    <property type="term" value="C:plasma membrane"/>
    <property type="evidence" value="ECO:0007669"/>
    <property type="project" value="UniProtKB-SubCell"/>
</dbReference>
<dbReference type="Pfam" id="PF00905">
    <property type="entry name" value="Transpeptidase"/>
    <property type="match status" value="1"/>
</dbReference>
<keyword evidence="8 18" id="KW-0378">Hydrolase</keyword>
<evidence type="ECO:0000256" key="2">
    <source>
        <dbReference type="ARBA" id="ARBA00004236"/>
    </source>
</evidence>
<dbReference type="InterPro" id="IPR005311">
    <property type="entry name" value="PBP_dimer"/>
</dbReference>
<keyword evidence="13" id="KW-0961">Cell wall biogenesis/degradation</keyword>
<evidence type="ECO:0000313" key="19">
    <source>
        <dbReference type="Proteomes" id="UP000502706"/>
    </source>
</evidence>
<evidence type="ECO:0000256" key="8">
    <source>
        <dbReference type="ARBA" id="ARBA00022801"/>
    </source>
</evidence>
<dbReference type="NCBIfam" id="TIGR03423">
    <property type="entry name" value="pbp2_mrdA"/>
    <property type="match status" value="1"/>
</dbReference>
<feature type="region of interest" description="Disordered" evidence="14">
    <location>
        <begin position="678"/>
        <end position="760"/>
    </location>
</feature>
<keyword evidence="7 15" id="KW-0812">Transmembrane</keyword>
<evidence type="ECO:0000256" key="11">
    <source>
        <dbReference type="ARBA" id="ARBA00022989"/>
    </source>
</evidence>
<keyword evidence="11 15" id="KW-1133">Transmembrane helix</keyword>
<keyword evidence="18" id="KW-0121">Carboxypeptidase</keyword>
<evidence type="ECO:0000256" key="7">
    <source>
        <dbReference type="ARBA" id="ARBA00022692"/>
    </source>
</evidence>
<dbReference type="GO" id="GO:0071972">
    <property type="term" value="F:peptidoglycan L,D-transpeptidase activity"/>
    <property type="evidence" value="ECO:0007669"/>
    <property type="project" value="TreeGrafter"/>
</dbReference>
<feature type="region of interest" description="Disordered" evidence="14">
    <location>
        <begin position="1"/>
        <end position="31"/>
    </location>
</feature>
<keyword evidence="6" id="KW-0645">Protease</keyword>
<dbReference type="AlphaFoldDB" id="A0A6G8PYA4"/>
<keyword evidence="5" id="KW-0997">Cell inner membrane</keyword>
<dbReference type="Gene3D" id="3.90.1310.10">
    <property type="entry name" value="Penicillin-binding protein 2a (Domain 2)"/>
    <property type="match status" value="1"/>
</dbReference>
<dbReference type="GO" id="GO:0009252">
    <property type="term" value="P:peptidoglycan biosynthetic process"/>
    <property type="evidence" value="ECO:0007669"/>
    <property type="project" value="UniProtKB-KW"/>
</dbReference>
<dbReference type="InterPro" id="IPR001460">
    <property type="entry name" value="PCN-bd_Tpept"/>
</dbReference>
<feature type="region of interest" description="Disordered" evidence="14">
    <location>
        <begin position="258"/>
        <end position="282"/>
    </location>
</feature>
<evidence type="ECO:0000256" key="1">
    <source>
        <dbReference type="ARBA" id="ARBA00004167"/>
    </source>
</evidence>